<gene>
    <name evidence="2" type="ORF">J0X13_05245</name>
</gene>
<dbReference type="Proteomes" id="UP000664163">
    <property type="component" value="Unassembled WGS sequence"/>
</dbReference>
<feature type="transmembrane region" description="Helical" evidence="1">
    <location>
        <begin position="186"/>
        <end position="205"/>
    </location>
</feature>
<keyword evidence="1" id="KW-0812">Transmembrane</keyword>
<organism evidence="2 3">
    <name type="scientific">[Muricauda] lutisoli</name>
    <dbReference type="NCBI Taxonomy" id="2816035"/>
    <lineage>
        <taxon>Bacteria</taxon>
        <taxon>Pseudomonadati</taxon>
        <taxon>Bacteroidota</taxon>
        <taxon>Flavobacteriia</taxon>
        <taxon>Flavobacteriales</taxon>
        <taxon>Flavobacteriaceae</taxon>
        <taxon>Allomuricauda</taxon>
    </lineage>
</organism>
<evidence type="ECO:0000256" key="1">
    <source>
        <dbReference type="SAM" id="Phobius"/>
    </source>
</evidence>
<evidence type="ECO:0008006" key="4">
    <source>
        <dbReference type="Google" id="ProtNLM"/>
    </source>
</evidence>
<name>A0ABS3EUL0_9FLAO</name>
<evidence type="ECO:0000313" key="2">
    <source>
        <dbReference type="EMBL" id="MBO0329943.1"/>
    </source>
</evidence>
<protein>
    <recommendedName>
        <fullName evidence="4">Beta-carotene 15,15'-monooxygenase</fullName>
    </recommendedName>
</protein>
<sequence>MKSAQLTRNIINLGIPIGLLAILIFITQSSQMVGNDILDLSITIDLLFTVPLVYFLLIRKTKTPKTTIVPVLILGLLVGSYFLPKESQTYLELFKKWILPLIEISILSFVIFKVRKAVKHYKAKMNLTLDFYDALKNSSGEILPKNLASIFAMEVAVFYYGLINWKKRIVQDGEFTYHKKSGSPSLFIGLLMVAAIETVGLHFLLSKWSETAAWITTALSIYCVFQLLGFAKSLSKRPIFMGNKSLILRYGIMGETEIPFSIIDHVDLSTTDLKKDKSTLKLSPLGELEQHNVVINLKKENTLQGLYGIKKKYKTIGFYVDEPHDFKEKMEIALQQNS</sequence>
<keyword evidence="1" id="KW-0472">Membrane</keyword>
<keyword evidence="1" id="KW-1133">Transmembrane helix</keyword>
<keyword evidence="3" id="KW-1185">Reference proteome</keyword>
<dbReference type="RefSeq" id="WP_207070384.1">
    <property type="nucleotide sequence ID" value="NZ_JAFLND010000001.1"/>
</dbReference>
<feature type="transmembrane region" description="Helical" evidence="1">
    <location>
        <begin position="96"/>
        <end position="114"/>
    </location>
</feature>
<reference evidence="2 3" key="1">
    <citation type="submission" date="2021-03" db="EMBL/GenBank/DDBJ databases">
        <title>Muricauda sp. CAU 1631 isolated from Incheon.</title>
        <authorList>
            <person name="Kim W."/>
        </authorList>
    </citation>
    <scope>NUCLEOTIDE SEQUENCE [LARGE SCALE GENOMIC DNA]</scope>
    <source>
        <strain evidence="2 3">CAU 1631</strain>
    </source>
</reference>
<evidence type="ECO:0000313" key="3">
    <source>
        <dbReference type="Proteomes" id="UP000664163"/>
    </source>
</evidence>
<accession>A0ABS3EUL0</accession>
<comment type="caution">
    <text evidence="2">The sequence shown here is derived from an EMBL/GenBank/DDBJ whole genome shotgun (WGS) entry which is preliminary data.</text>
</comment>
<feature type="transmembrane region" description="Helical" evidence="1">
    <location>
        <begin position="40"/>
        <end position="58"/>
    </location>
</feature>
<feature type="transmembrane region" description="Helical" evidence="1">
    <location>
        <begin position="9"/>
        <end position="28"/>
    </location>
</feature>
<feature type="transmembrane region" description="Helical" evidence="1">
    <location>
        <begin position="211"/>
        <end position="231"/>
    </location>
</feature>
<dbReference type="EMBL" id="JAFLND010000001">
    <property type="protein sequence ID" value="MBO0329943.1"/>
    <property type="molecule type" value="Genomic_DNA"/>
</dbReference>
<proteinExistence type="predicted"/>
<feature type="transmembrane region" description="Helical" evidence="1">
    <location>
        <begin position="67"/>
        <end position="84"/>
    </location>
</feature>